<dbReference type="EMBL" id="CP128399">
    <property type="protein sequence ID" value="WJW66693.1"/>
    <property type="molecule type" value="Genomic_DNA"/>
</dbReference>
<dbReference type="AlphaFoldDB" id="A0A8T7LZH2"/>
<organism evidence="2 4">
    <name type="scientific">Candidatus Chlorohelix allophototropha</name>
    <dbReference type="NCBI Taxonomy" id="3003348"/>
    <lineage>
        <taxon>Bacteria</taxon>
        <taxon>Bacillati</taxon>
        <taxon>Chloroflexota</taxon>
        <taxon>Chloroflexia</taxon>
        <taxon>Candidatus Chloroheliales</taxon>
        <taxon>Candidatus Chloroheliaceae</taxon>
        <taxon>Candidatus Chlorohelix</taxon>
    </lineage>
</organism>
<feature type="region of interest" description="Disordered" evidence="1">
    <location>
        <begin position="17"/>
        <end position="55"/>
    </location>
</feature>
<keyword evidence="5" id="KW-1185">Reference proteome</keyword>
<dbReference type="Proteomes" id="UP000521676">
    <property type="component" value="Unassembled WGS sequence"/>
</dbReference>
<proteinExistence type="predicted"/>
<reference evidence="3" key="2">
    <citation type="journal article" date="2024" name="Nature">
        <title>Anoxygenic phototroph of the Chloroflexota uses a type I reaction centre.</title>
        <authorList>
            <person name="Tsuji J.M."/>
            <person name="Shaw N.A."/>
            <person name="Nagashima S."/>
            <person name="Venkiteswaran J.J."/>
            <person name="Schiff S.L."/>
            <person name="Watanabe T."/>
            <person name="Fukui M."/>
            <person name="Hanada S."/>
            <person name="Tank M."/>
            <person name="Neufeld J.D."/>
        </authorList>
    </citation>
    <scope>NUCLEOTIDE SEQUENCE</scope>
    <source>
        <strain evidence="3">L227-S17</strain>
    </source>
</reference>
<dbReference type="EMBL" id="JACATZ010000001">
    <property type="protein sequence ID" value="NWJ44810.1"/>
    <property type="molecule type" value="Genomic_DNA"/>
</dbReference>
<sequence>MLAFYLLRRYSAKQKAVTASKSATPAKSESPTMQISNPQSTARFTVRNSGPKPHGPNVIDEVNAAVGAENKITLTAKKPVVASDSTEVVAENVKEAVEDTSMIVLEGQDDFTLIEDIGPVFRSKLYESGVTTFKALSKLSPEELAEKTGINATRIERNRWAEQAAKLAAENN</sequence>
<protein>
    <recommendedName>
        <fullName evidence="6">DUF4332 domain-containing protein</fullName>
    </recommendedName>
</protein>
<reference evidence="2 4" key="1">
    <citation type="submission" date="2020-06" db="EMBL/GenBank/DDBJ databases">
        <title>Anoxygenic phototrophic Chloroflexota member uses a Type I reaction center.</title>
        <authorList>
            <person name="Tsuji J.M."/>
            <person name="Shaw N.A."/>
            <person name="Nagashima S."/>
            <person name="Venkiteswaran J."/>
            <person name="Schiff S.L."/>
            <person name="Hanada S."/>
            <person name="Tank M."/>
            <person name="Neufeld J.D."/>
        </authorList>
    </citation>
    <scope>NUCLEOTIDE SEQUENCE [LARGE SCALE GENOMIC DNA]</scope>
    <source>
        <strain evidence="2">L227-S17</strain>
    </source>
</reference>
<dbReference type="SUPFAM" id="SSF47794">
    <property type="entry name" value="Rad51 N-terminal domain-like"/>
    <property type="match status" value="1"/>
</dbReference>
<evidence type="ECO:0000313" key="5">
    <source>
        <dbReference type="Proteomes" id="UP001431572"/>
    </source>
</evidence>
<evidence type="ECO:0000313" key="3">
    <source>
        <dbReference type="EMBL" id="WJW66693.1"/>
    </source>
</evidence>
<evidence type="ECO:0008006" key="6">
    <source>
        <dbReference type="Google" id="ProtNLM"/>
    </source>
</evidence>
<dbReference type="GO" id="GO:0000166">
    <property type="term" value="F:nucleotide binding"/>
    <property type="evidence" value="ECO:0007669"/>
    <property type="project" value="InterPro"/>
</dbReference>
<evidence type="ECO:0000256" key="1">
    <source>
        <dbReference type="SAM" id="MobiDB-lite"/>
    </source>
</evidence>
<dbReference type="RefSeq" id="WP_341468587.1">
    <property type="nucleotide sequence ID" value="NZ_CP128399.1"/>
</dbReference>
<evidence type="ECO:0000313" key="4">
    <source>
        <dbReference type="Proteomes" id="UP000521676"/>
    </source>
</evidence>
<dbReference type="Proteomes" id="UP001431572">
    <property type="component" value="Chromosome 1"/>
</dbReference>
<name>A0A8T7LZH2_9CHLR</name>
<feature type="compositionally biased region" description="Polar residues" evidence="1">
    <location>
        <begin position="17"/>
        <end position="48"/>
    </location>
</feature>
<dbReference type="InterPro" id="IPR010995">
    <property type="entry name" value="DNA_repair_Rad51/TF_NusA_a-hlx"/>
</dbReference>
<gene>
    <name evidence="2" type="ORF">HXX08_02935</name>
    <name evidence="3" type="ORF">OZ401_002506</name>
</gene>
<dbReference type="Gene3D" id="1.10.150.20">
    <property type="entry name" value="5' to 3' exonuclease, C-terminal subdomain"/>
    <property type="match status" value="1"/>
</dbReference>
<evidence type="ECO:0000313" key="2">
    <source>
        <dbReference type="EMBL" id="NWJ44810.1"/>
    </source>
</evidence>
<accession>A0A8T7LZH2</accession>